<dbReference type="GO" id="GO:0006508">
    <property type="term" value="P:proteolysis"/>
    <property type="evidence" value="ECO:0007669"/>
    <property type="project" value="UniProtKB-KW"/>
</dbReference>
<dbReference type="AlphaFoldDB" id="A0A2T4VX03"/>
<dbReference type="PANTHER" id="PTHR42911:SF1">
    <property type="entry name" value="MODULATOR OF FTSH PROTEASE HFLC"/>
    <property type="match status" value="1"/>
</dbReference>
<dbReference type="SUPFAM" id="SSF117892">
    <property type="entry name" value="Band 7/SPFH domain"/>
    <property type="match status" value="1"/>
</dbReference>
<protein>
    <recommendedName>
        <fullName evidence="6">Protein HflC</fullName>
    </recommendedName>
</protein>
<name>A0A2T4VX03_9HYPH</name>
<feature type="domain" description="Band 7" evidence="8">
    <location>
        <begin position="22"/>
        <end position="189"/>
    </location>
</feature>
<proteinExistence type="inferred from homology"/>
<dbReference type="EMBL" id="PSQJ01000004">
    <property type="protein sequence ID" value="PTL86312.1"/>
    <property type="molecule type" value="Genomic_DNA"/>
</dbReference>
<dbReference type="GO" id="GO:0016020">
    <property type="term" value="C:membrane"/>
    <property type="evidence" value="ECO:0007669"/>
    <property type="project" value="UniProtKB-SubCell"/>
</dbReference>
<dbReference type="InterPro" id="IPR001107">
    <property type="entry name" value="Band_7"/>
</dbReference>
<evidence type="ECO:0000256" key="2">
    <source>
        <dbReference type="ARBA" id="ARBA00007862"/>
    </source>
</evidence>
<dbReference type="CDD" id="cd03405">
    <property type="entry name" value="SPFH_HflC"/>
    <property type="match status" value="1"/>
</dbReference>
<keyword evidence="5 7" id="KW-0472">Membrane</keyword>
<gene>
    <name evidence="9" type="ORF">C4617_03650</name>
</gene>
<reference evidence="10" key="1">
    <citation type="submission" date="2018-02" db="EMBL/GenBank/DDBJ databases">
        <title>Genome sequence of Candidatus Liberibacter europaeus.</title>
        <authorList>
            <person name="Frampton R.A."/>
            <person name="Thompson S.M."/>
            <person name="David C."/>
            <person name="Addison S.M."/>
            <person name="Smith G.R."/>
        </authorList>
    </citation>
    <scope>NUCLEOTIDE SEQUENCE [LARGE SCALE GENOMIC DNA]</scope>
</reference>
<comment type="similarity">
    <text evidence="2 6">Belongs to the band 7/mec-2 family. HflC subfamily.</text>
</comment>
<dbReference type="InterPro" id="IPR010200">
    <property type="entry name" value="HflC"/>
</dbReference>
<evidence type="ECO:0000313" key="10">
    <source>
        <dbReference type="Proteomes" id="UP000240811"/>
    </source>
</evidence>
<comment type="function">
    <text evidence="6">HflC and HflK could regulate a protease.</text>
</comment>
<dbReference type="Proteomes" id="UP000240811">
    <property type="component" value="Unassembled WGS sequence"/>
</dbReference>
<dbReference type="GO" id="GO:0008233">
    <property type="term" value="F:peptidase activity"/>
    <property type="evidence" value="ECO:0007669"/>
    <property type="project" value="UniProtKB-KW"/>
</dbReference>
<evidence type="ECO:0000259" key="8">
    <source>
        <dbReference type="SMART" id="SM00244"/>
    </source>
</evidence>
<evidence type="ECO:0000256" key="7">
    <source>
        <dbReference type="SAM" id="Phobius"/>
    </source>
</evidence>
<dbReference type="PIRSF" id="PIRSF005651">
    <property type="entry name" value="HflC"/>
    <property type="match status" value="1"/>
</dbReference>
<comment type="subcellular location">
    <subcellularLocation>
        <location evidence="1">Membrane</location>
        <topology evidence="1">Single-pass membrane protein</topology>
    </subcellularLocation>
</comment>
<dbReference type="Pfam" id="PF01145">
    <property type="entry name" value="Band_7"/>
    <property type="match status" value="1"/>
</dbReference>
<feature type="transmembrane region" description="Helical" evidence="7">
    <location>
        <begin position="6"/>
        <end position="27"/>
    </location>
</feature>
<evidence type="ECO:0000313" key="9">
    <source>
        <dbReference type="EMBL" id="PTL86312.1"/>
    </source>
</evidence>
<keyword evidence="4 7" id="KW-1133">Transmembrane helix</keyword>
<keyword evidence="3 7" id="KW-0812">Transmembrane</keyword>
<evidence type="ECO:0000256" key="4">
    <source>
        <dbReference type="ARBA" id="ARBA00022989"/>
    </source>
</evidence>
<keyword evidence="9" id="KW-0645">Protease</keyword>
<dbReference type="InterPro" id="IPR036013">
    <property type="entry name" value="Band_7/SPFH_dom_sf"/>
</dbReference>
<dbReference type="PANTHER" id="PTHR42911">
    <property type="entry name" value="MODULATOR OF FTSH PROTEASE HFLC"/>
    <property type="match status" value="1"/>
</dbReference>
<dbReference type="Gene3D" id="3.30.479.30">
    <property type="entry name" value="Band 7 domain"/>
    <property type="match status" value="1"/>
</dbReference>
<evidence type="ECO:0000256" key="1">
    <source>
        <dbReference type="ARBA" id="ARBA00004167"/>
    </source>
</evidence>
<sequence length="303" mass="35734">MSDKFYVILSSLIFFFLWLCFSSFFIVDEREQAVVTRFGKIHSIHNNAGIYFKAPFAFMNFDRIQYLQKQILRLDLDNIRVQVSDGKFYEVDAMMTYRIVDPGLFCKNVSCDRVAAEDRLRTRLDASLRRVYGLRQFDEALSKQRAVMMIEVRDDLRHAAENLGINVEDVRIIRTDLTKEVSQQTYERMKAERLAEAEFIRARGREEGQKRRSIADRKATHILAEARRDSEINYGQGEAERGRILSNAFRRDPEFFEFYRSMRAYIDSLSSSDTFFVISSESDFFKYFNFFPRKKGKEIVNSQ</sequence>
<dbReference type="SMART" id="SM00244">
    <property type="entry name" value="PHB"/>
    <property type="match status" value="1"/>
</dbReference>
<comment type="caution">
    <text evidence="9">The sequence shown here is derived from an EMBL/GenBank/DDBJ whole genome shotgun (WGS) entry which is preliminary data.</text>
</comment>
<evidence type="ECO:0000256" key="5">
    <source>
        <dbReference type="ARBA" id="ARBA00023136"/>
    </source>
</evidence>
<organism evidence="9 10">
    <name type="scientific">Candidatus Liberibacter europaeus</name>
    <dbReference type="NCBI Taxonomy" id="744859"/>
    <lineage>
        <taxon>Bacteria</taxon>
        <taxon>Pseudomonadati</taxon>
        <taxon>Pseudomonadota</taxon>
        <taxon>Alphaproteobacteria</taxon>
        <taxon>Hyphomicrobiales</taxon>
        <taxon>Rhizobiaceae</taxon>
        <taxon>Liberibacter</taxon>
    </lineage>
</organism>
<keyword evidence="9" id="KW-0378">Hydrolase</keyword>
<evidence type="ECO:0000256" key="3">
    <source>
        <dbReference type="ARBA" id="ARBA00022692"/>
    </source>
</evidence>
<accession>A0A2T4VX03</accession>
<evidence type="ECO:0000256" key="6">
    <source>
        <dbReference type="PIRNR" id="PIRNR005651"/>
    </source>
</evidence>